<gene>
    <name evidence="6" type="primary">amzA</name>
    <name evidence="7" type="ORF">ENM78_05050</name>
</gene>
<keyword evidence="2 6" id="KW-0479">Metal-binding</keyword>
<keyword evidence="5 6" id="KW-0482">Metalloprotease</keyword>
<dbReference type="PANTHER" id="PTHR15910">
    <property type="entry name" value="ARCHAEMETZINCIN"/>
    <property type="match status" value="1"/>
</dbReference>
<dbReference type="Pfam" id="PF07998">
    <property type="entry name" value="Peptidase_M54"/>
    <property type="match status" value="1"/>
</dbReference>
<evidence type="ECO:0000256" key="2">
    <source>
        <dbReference type="ARBA" id="ARBA00022723"/>
    </source>
</evidence>
<dbReference type="GO" id="GO:0008270">
    <property type="term" value="F:zinc ion binding"/>
    <property type="evidence" value="ECO:0007669"/>
    <property type="project" value="UniProtKB-UniRule"/>
</dbReference>
<dbReference type="Gene3D" id="3.40.390.10">
    <property type="entry name" value="Collagenase (Catalytic Domain)"/>
    <property type="match status" value="1"/>
</dbReference>
<comment type="subunit">
    <text evidence="6">Monomer.</text>
</comment>
<accession>A0A7J3ZL05</accession>
<comment type="similarity">
    <text evidence="6">Belongs to the peptidase M54 family.</text>
</comment>
<feature type="binding site" evidence="6">
    <location>
        <position position="168"/>
    </location>
    <ligand>
        <name>Zn(2+)</name>
        <dbReference type="ChEBI" id="CHEBI:29105"/>
        <label>2</label>
    </ligand>
</feature>
<feature type="active site" description="Proton acceptor" evidence="6">
    <location>
        <position position="131"/>
    </location>
</feature>
<comment type="function">
    <text evidence="6">Probable zinc metalloprotease whose natural substrate is unknown.</text>
</comment>
<evidence type="ECO:0000256" key="6">
    <source>
        <dbReference type="HAMAP-Rule" id="MF_01842"/>
    </source>
</evidence>
<name>A0A7J3ZL05_9CREN</name>
<dbReference type="InterPro" id="IPR012091">
    <property type="entry name" value="Pept_M54_archaemetzncn_arc/bac"/>
</dbReference>
<keyword evidence="4 6" id="KW-0862">Zinc</keyword>
<comment type="caution">
    <text evidence="7">The sequence shown here is derived from an EMBL/GenBank/DDBJ whole genome shotgun (WGS) entry which is preliminary data.</text>
</comment>
<sequence>MEFEVVAFLDPPKRVLVEVASTLQEAFNAKASIAEGARSLPVTLYDPLRGQYNGLLVLEWVCHLRKRSNSVLLAIVNADGYVEGLNFVFGVASHHARAAVVFLERLRREAGASWWSDDLFLSRLKKETVHEVGHVLGLNHCENRRCVMAFSNSILDTDYKEWRFCKRCYTRLAGLGYIVSHSYIFR</sequence>
<dbReference type="EMBL" id="DRZC01000073">
    <property type="protein sequence ID" value="HHQ80796.1"/>
    <property type="molecule type" value="Genomic_DNA"/>
</dbReference>
<organism evidence="7">
    <name type="scientific">Fervidicoccus fontis</name>
    <dbReference type="NCBI Taxonomy" id="683846"/>
    <lineage>
        <taxon>Archaea</taxon>
        <taxon>Thermoproteota</taxon>
        <taxon>Thermoprotei</taxon>
        <taxon>Fervidicoccales</taxon>
        <taxon>Fervidicoccaceae</taxon>
        <taxon>Fervidicoccus</taxon>
    </lineage>
</organism>
<dbReference type="SUPFAM" id="SSF55486">
    <property type="entry name" value="Metalloproteases ('zincins'), catalytic domain"/>
    <property type="match status" value="1"/>
</dbReference>
<dbReference type="CDD" id="cd11375">
    <property type="entry name" value="Peptidase_M54"/>
    <property type="match status" value="1"/>
</dbReference>
<keyword evidence="1 6" id="KW-0645">Protease</keyword>
<dbReference type="AlphaFoldDB" id="A0A7J3ZL05"/>
<evidence type="ECO:0000256" key="3">
    <source>
        <dbReference type="ARBA" id="ARBA00022801"/>
    </source>
</evidence>
<evidence type="ECO:0000256" key="5">
    <source>
        <dbReference type="ARBA" id="ARBA00023049"/>
    </source>
</evidence>
<evidence type="ECO:0000256" key="1">
    <source>
        <dbReference type="ARBA" id="ARBA00022670"/>
    </source>
</evidence>
<feature type="binding site" evidence="6">
    <location>
        <position position="146"/>
    </location>
    <ligand>
        <name>Zn(2+)</name>
        <dbReference type="ChEBI" id="CHEBI:29105"/>
        <label>2</label>
    </ligand>
</feature>
<evidence type="ECO:0000313" key="7">
    <source>
        <dbReference type="EMBL" id="HHQ80796.1"/>
    </source>
</evidence>
<dbReference type="NCBIfam" id="NF033823">
    <property type="entry name" value="archmetzin"/>
    <property type="match status" value="1"/>
</dbReference>
<proteinExistence type="inferred from homology"/>
<dbReference type="GO" id="GO:0008237">
    <property type="term" value="F:metallopeptidase activity"/>
    <property type="evidence" value="ECO:0007669"/>
    <property type="project" value="UniProtKB-UniRule"/>
</dbReference>
<dbReference type="EC" id="3.4.-.-" evidence="6"/>
<dbReference type="InterPro" id="IPR024079">
    <property type="entry name" value="MetalloPept_cat_dom_sf"/>
</dbReference>
<protein>
    <recommendedName>
        <fullName evidence="6">Archaemetzincin</fullName>
        <ecNumber evidence="6">3.4.-.-</ecNumber>
    </recommendedName>
</protein>
<comment type="cofactor">
    <cofactor evidence="6">
        <name>Zn(2+)</name>
        <dbReference type="ChEBI" id="CHEBI:29105"/>
    </cofactor>
    <text evidence="6">Binds 2 Zn(2+) ions per subunit. One is catalytic, whereas the other seems to have a structural role.</text>
</comment>
<feature type="binding site" evidence="6">
    <location>
        <position position="141"/>
    </location>
    <ligand>
        <name>Zn(2+)</name>
        <dbReference type="ChEBI" id="CHEBI:29105"/>
        <label>2</label>
    </ligand>
</feature>
<feature type="binding site" evidence="6">
    <location>
        <position position="130"/>
    </location>
    <ligand>
        <name>Zn(2+)</name>
        <dbReference type="ChEBI" id="CHEBI:29105"/>
        <label>1</label>
        <note>catalytic</note>
    </ligand>
</feature>
<dbReference type="PANTHER" id="PTHR15910:SF1">
    <property type="entry name" value="ARCHAEMETZINCIN-2"/>
    <property type="match status" value="1"/>
</dbReference>
<reference evidence="7" key="1">
    <citation type="journal article" date="2020" name="mSystems">
        <title>Genome- and Community-Level Interaction Insights into Carbon Utilization and Element Cycling Functions of Hydrothermarchaeota in Hydrothermal Sediment.</title>
        <authorList>
            <person name="Zhou Z."/>
            <person name="Liu Y."/>
            <person name="Xu W."/>
            <person name="Pan J."/>
            <person name="Luo Z.H."/>
            <person name="Li M."/>
        </authorList>
    </citation>
    <scope>NUCLEOTIDE SEQUENCE [LARGE SCALE GENOMIC DNA]</scope>
    <source>
        <strain evidence="7">SpSt-1116</strain>
    </source>
</reference>
<evidence type="ECO:0000256" key="4">
    <source>
        <dbReference type="ARBA" id="ARBA00022833"/>
    </source>
</evidence>
<feature type="binding site" evidence="6">
    <location>
        <position position="134"/>
    </location>
    <ligand>
        <name>Zn(2+)</name>
        <dbReference type="ChEBI" id="CHEBI:29105"/>
        <label>1</label>
        <note>catalytic</note>
    </ligand>
</feature>
<feature type="binding site" evidence="6">
    <location>
        <position position="165"/>
    </location>
    <ligand>
        <name>Zn(2+)</name>
        <dbReference type="ChEBI" id="CHEBI:29105"/>
        <label>2</label>
    </ligand>
</feature>
<dbReference type="PIRSF" id="PIRSF005785">
    <property type="entry name" value="Zn-prot_arch"/>
    <property type="match status" value="1"/>
</dbReference>
<dbReference type="InterPro" id="IPR012962">
    <property type="entry name" value="Pept_M54_archaemetzincn"/>
</dbReference>
<feature type="binding site" evidence="6">
    <location>
        <position position="140"/>
    </location>
    <ligand>
        <name>Zn(2+)</name>
        <dbReference type="ChEBI" id="CHEBI:29105"/>
        <label>1</label>
        <note>catalytic</note>
    </ligand>
</feature>
<keyword evidence="3 6" id="KW-0378">Hydrolase</keyword>
<dbReference type="GO" id="GO:0006508">
    <property type="term" value="P:proteolysis"/>
    <property type="evidence" value="ECO:0007669"/>
    <property type="project" value="UniProtKB-UniRule"/>
</dbReference>
<dbReference type="HAMAP" id="MF_01842">
    <property type="entry name" value="Archaemetzincin"/>
    <property type="match status" value="1"/>
</dbReference>